<dbReference type="Proteomes" id="UP000316621">
    <property type="component" value="Chromosome 5"/>
</dbReference>
<gene>
    <name evidence="2" type="ORF">C5167_023410</name>
</gene>
<organism evidence="2 3">
    <name type="scientific">Papaver somniferum</name>
    <name type="common">Opium poppy</name>
    <dbReference type="NCBI Taxonomy" id="3469"/>
    <lineage>
        <taxon>Eukaryota</taxon>
        <taxon>Viridiplantae</taxon>
        <taxon>Streptophyta</taxon>
        <taxon>Embryophyta</taxon>
        <taxon>Tracheophyta</taxon>
        <taxon>Spermatophyta</taxon>
        <taxon>Magnoliopsida</taxon>
        <taxon>Ranunculales</taxon>
        <taxon>Papaveraceae</taxon>
        <taxon>Papaveroideae</taxon>
        <taxon>Papaver</taxon>
    </lineage>
</organism>
<evidence type="ECO:0000313" key="2">
    <source>
        <dbReference type="EMBL" id="RZC61664.1"/>
    </source>
</evidence>
<protein>
    <submittedName>
        <fullName evidence="2">Uncharacterized protein</fullName>
    </submittedName>
</protein>
<dbReference type="AlphaFoldDB" id="A0A4Y7JKN5"/>
<feature type="region of interest" description="Disordered" evidence="1">
    <location>
        <begin position="1"/>
        <end position="21"/>
    </location>
</feature>
<dbReference type="Gramene" id="RZC61664">
    <property type="protein sequence ID" value="RZC61664"/>
    <property type="gene ID" value="C5167_023410"/>
</dbReference>
<accession>A0A4Y7JKN5</accession>
<sequence>MKKGNGKATTKTVFIPPKDGITEGSFDIVEEEEDMIENARLGKRRRGDIESTKICDLPETTAPRQLNEHHKESTPLDINTMGLNQFFGKVKQTATTKGVNQDCKEYSEPDGGRRYSSYLGSEKKAREVAKQLVESHVLLDNSGLENSGCDSHLENFGRDFTKPKQTDPKATNQGIWFWKIF</sequence>
<dbReference type="EMBL" id="CM010719">
    <property type="protein sequence ID" value="RZC61664.1"/>
    <property type="molecule type" value="Genomic_DNA"/>
</dbReference>
<evidence type="ECO:0000313" key="3">
    <source>
        <dbReference type="Proteomes" id="UP000316621"/>
    </source>
</evidence>
<reference evidence="2 3" key="1">
    <citation type="journal article" date="2018" name="Science">
        <title>The opium poppy genome and morphinan production.</title>
        <authorList>
            <person name="Guo L."/>
            <person name="Winzer T."/>
            <person name="Yang X."/>
            <person name="Li Y."/>
            <person name="Ning Z."/>
            <person name="He Z."/>
            <person name="Teodor R."/>
            <person name="Lu Y."/>
            <person name="Bowser T.A."/>
            <person name="Graham I.A."/>
            <person name="Ye K."/>
        </authorList>
    </citation>
    <scope>NUCLEOTIDE SEQUENCE [LARGE SCALE GENOMIC DNA]</scope>
    <source>
        <strain evidence="3">cv. HN1</strain>
        <tissue evidence="2">Leaves</tissue>
    </source>
</reference>
<name>A0A4Y7JKN5_PAPSO</name>
<evidence type="ECO:0000256" key="1">
    <source>
        <dbReference type="SAM" id="MobiDB-lite"/>
    </source>
</evidence>
<proteinExistence type="predicted"/>
<keyword evidence="3" id="KW-1185">Reference proteome</keyword>